<proteinExistence type="predicted"/>
<accession>A0A372GNU8</accession>
<feature type="transmembrane region" description="Helical" evidence="1">
    <location>
        <begin position="44"/>
        <end position="66"/>
    </location>
</feature>
<reference evidence="2 3" key="1">
    <citation type="submission" date="2018-08" db="EMBL/GenBank/DDBJ databases">
        <title>Actinomadura spongicola sp. nov., isolated from marine sponge Leucetta chagosensis.</title>
        <authorList>
            <person name="Li L."/>
            <person name="Lin H.W."/>
        </authorList>
    </citation>
    <scope>NUCLEOTIDE SEQUENCE [LARGE SCALE GENOMIC DNA]</scope>
    <source>
        <strain evidence="2 3">LHW52907</strain>
    </source>
</reference>
<comment type="caution">
    <text evidence="2">The sequence shown here is derived from an EMBL/GenBank/DDBJ whole genome shotgun (WGS) entry which is preliminary data.</text>
</comment>
<evidence type="ECO:0000313" key="3">
    <source>
        <dbReference type="Proteomes" id="UP000262882"/>
    </source>
</evidence>
<name>A0A372GNU8_9ACTN</name>
<dbReference type="AlphaFoldDB" id="A0A372GNU8"/>
<evidence type="ECO:0000313" key="2">
    <source>
        <dbReference type="EMBL" id="RFS86733.1"/>
    </source>
</evidence>
<evidence type="ECO:0000256" key="1">
    <source>
        <dbReference type="SAM" id="Phobius"/>
    </source>
</evidence>
<sequence length="392" mass="42196">MDDLRTVMEAYGEPAAPTRREMAEARARMFEEPARSRRRFGFGWRAKAGIGLVAVGTATAVAVVALEPGSPAPRETTESVDLGRLAVLAAAEKAERQPTGKYWHTDTVSGQAYVVRAKTGTYAIYGAQDESFNWVGAKRGMGEAYYGRDLPAHPQTARDAALWREAGSPSRIRVWSGDHYATYTTKATAWRSDGPNVGVDPKGGGTFVDGKSVADLRKLPTDPDALAAMFLGWTTVGDDPGRRAGADSREAGVRRLLAASKIMRISAVLRAPIPPKARSGLMRALAAQPGVHPIGRVADPLDRRGVALAGDERNVTVTGEYGASKADQGTYRSRQVIVFDERTGALLSRQEMLTVPGGPYAEMKPGFIIEYQANRSAGWTDAKPKPPVELPF</sequence>
<dbReference type="OrthoDB" id="3461478at2"/>
<dbReference type="Proteomes" id="UP000262882">
    <property type="component" value="Unassembled WGS sequence"/>
</dbReference>
<protein>
    <recommendedName>
        <fullName evidence="4">CU044_5270 family protein</fullName>
    </recommendedName>
</protein>
<keyword evidence="1" id="KW-0812">Transmembrane</keyword>
<keyword evidence="3" id="KW-1185">Reference proteome</keyword>
<gene>
    <name evidence="2" type="ORF">D0T12_00050</name>
</gene>
<dbReference type="RefSeq" id="WP_117397183.1">
    <property type="nucleotide sequence ID" value="NZ_QVNQ01000001.1"/>
</dbReference>
<organism evidence="2 3">
    <name type="scientific">Actinomadura spongiicola</name>
    <dbReference type="NCBI Taxonomy" id="2303421"/>
    <lineage>
        <taxon>Bacteria</taxon>
        <taxon>Bacillati</taxon>
        <taxon>Actinomycetota</taxon>
        <taxon>Actinomycetes</taxon>
        <taxon>Streptosporangiales</taxon>
        <taxon>Thermomonosporaceae</taxon>
        <taxon>Actinomadura</taxon>
    </lineage>
</organism>
<keyword evidence="1" id="KW-1133">Transmembrane helix</keyword>
<dbReference type="EMBL" id="QVNQ01000001">
    <property type="protein sequence ID" value="RFS86733.1"/>
    <property type="molecule type" value="Genomic_DNA"/>
</dbReference>
<keyword evidence="1" id="KW-0472">Membrane</keyword>
<evidence type="ECO:0008006" key="4">
    <source>
        <dbReference type="Google" id="ProtNLM"/>
    </source>
</evidence>